<reference evidence="2" key="1">
    <citation type="journal article" date="2015" name="Nature">
        <title>Complex archaea that bridge the gap between prokaryotes and eukaryotes.</title>
        <authorList>
            <person name="Spang A."/>
            <person name="Saw J.H."/>
            <person name="Jorgensen S.L."/>
            <person name="Zaremba-Niedzwiedzka K."/>
            <person name="Martijn J."/>
            <person name="Lind A.E."/>
            <person name="van Eijk R."/>
            <person name="Schleper C."/>
            <person name="Guy L."/>
            <person name="Ettema T.J."/>
        </authorList>
    </citation>
    <scope>NUCLEOTIDE SEQUENCE</scope>
</reference>
<dbReference type="InterPro" id="IPR003615">
    <property type="entry name" value="HNH_nuc"/>
</dbReference>
<feature type="domain" description="HNH nuclease" evidence="1">
    <location>
        <begin position="118"/>
        <end position="168"/>
    </location>
</feature>
<proteinExistence type="predicted"/>
<dbReference type="PANTHER" id="PTHR33877">
    <property type="entry name" value="SLL1193 PROTEIN"/>
    <property type="match status" value="1"/>
</dbReference>
<protein>
    <recommendedName>
        <fullName evidence="1">HNH nuclease domain-containing protein</fullName>
    </recommendedName>
</protein>
<dbReference type="SMART" id="SM00507">
    <property type="entry name" value="HNHc"/>
    <property type="match status" value="1"/>
</dbReference>
<accession>A0A0F9M9T6</accession>
<organism evidence="2">
    <name type="scientific">marine sediment metagenome</name>
    <dbReference type="NCBI Taxonomy" id="412755"/>
    <lineage>
        <taxon>unclassified sequences</taxon>
        <taxon>metagenomes</taxon>
        <taxon>ecological metagenomes</taxon>
    </lineage>
</organism>
<dbReference type="Gene3D" id="1.10.30.50">
    <property type="match status" value="1"/>
</dbReference>
<evidence type="ECO:0000259" key="1">
    <source>
        <dbReference type="SMART" id="SM00507"/>
    </source>
</evidence>
<dbReference type="AlphaFoldDB" id="A0A0F9M9T6"/>
<dbReference type="EMBL" id="LAZR01010641">
    <property type="protein sequence ID" value="KKM65877.1"/>
    <property type="molecule type" value="Genomic_DNA"/>
</dbReference>
<gene>
    <name evidence="2" type="ORF">LCGC14_1486770</name>
</gene>
<dbReference type="InterPro" id="IPR002711">
    <property type="entry name" value="HNH"/>
</dbReference>
<dbReference type="CDD" id="cd00085">
    <property type="entry name" value="HNHc"/>
    <property type="match status" value="1"/>
</dbReference>
<dbReference type="GO" id="GO:0003676">
    <property type="term" value="F:nucleic acid binding"/>
    <property type="evidence" value="ECO:0007669"/>
    <property type="project" value="InterPro"/>
</dbReference>
<dbReference type="Pfam" id="PF01844">
    <property type="entry name" value="HNH"/>
    <property type="match status" value="1"/>
</dbReference>
<comment type="caution">
    <text evidence="2">The sequence shown here is derived from an EMBL/GenBank/DDBJ whole genome shotgun (WGS) entry which is preliminary data.</text>
</comment>
<sequence length="174" mass="20481">MFCAKCKSKDDVEVYEAIIFNEQAKEIDNLKTSLCDNCLGQFLEKYYNFQLKKLVRKRICVRCNSEQNPILLNILIVDDEVEEVIDKEACFCDNCLEKILKKYFSYEKRRYNRYIPENVRTYVWRRDKGQCVECGSKINLEFDHIIPFSKGGSNSARNIQLLCTKCNQKKGNTI</sequence>
<evidence type="ECO:0000313" key="2">
    <source>
        <dbReference type="EMBL" id="KKM65877.1"/>
    </source>
</evidence>
<name>A0A0F9M9T6_9ZZZZ</name>
<dbReference type="PANTHER" id="PTHR33877:SF1">
    <property type="entry name" value="TYPE IV METHYL-DIRECTED RESTRICTION ENZYME ECOKMCRA"/>
    <property type="match status" value="1"/>
</dbReference>
<dbReference type="GO" id="GO:0004519">
    <property type="term" value="F:endonuclease activity"/>
    <property type="evidence" value="ECO:0007669"/>
    <property type="project" value="InterPro"/>
</dbReference>
<dbReference type="InterPro" id="IPR052892">
    <property type="entry name" value="NA-targeting_endonuclease"/>
</dbReference>
<dbReference type="GO" id="GO:0008270">
    <property type="term" value="F:zinc ion binding"/>
    <property type="evidence" value="ECO:0007669"/>
    <property type="project" value="InterPro"/>
</dbReference>